<gene>
    <name evidence="1" type="ORF">NCTC11421_02228</name>
</gene>
<sequence>MYADKGFCPVWCGSHYRRPCRLKIVAIVFIFIGRAVGNTAQNFKTRNRLQLEEIDGVAVGFAHQRDQNVQRLGQAFACRLGMHHRPLDDALEAERGPGFDRV</sequence>
<organism evidence="1">
    <name type="scientific">Neisseria gonorrhoeae</name>
    <dbReference type="NCBI Taxonomy" id="485"/>
    <lineage>
        <taxon>Bacteria</taxon>
        <taxon>Pseudomonadati</taxon>
        <taxon>Pseudomonadota</taxon>
        <taxon>Betaproteobacteria</taxon>
        <taxon>Neisseriales</taxon>
        <taxon>Neisseriaceae</taxon>
        <taxon>Neisseria</taxon>
    </lineage>
</organism>
<evidence type="ECO:0000313" key="1">
    <source>
        <dbReference type="EMBL" id="SUA24231.1"/>
    </source>
</evidence>
<reference evidence="1" key="1">
    <citation type="submission" date="2018-06" db="EMBL/GenBank/DDBJ databases">
        <authorList>
            <consortium name="Pathogen Informatics"/>
            <person name="Doyle S."/>
        </authorList>
    </citation>
    <scope>NUCLEOTIDE SEQUENCE [LARGE SCALE GENOMIC DNA]</scope>
    <source>
        <strain evidence="1">NCTC11421</strain>
    </source>
</reference>
<dbReference type="AlphaFoldDB" id="A0A378VYI7"/>
<accession>A0A378VYI7</accession>
<dbReference type="EMBL" id="UGRI01000001">
    <property type="protein sequence ID" value="SUA24231.1"/>
    <property type="molecule type" value="Genomic_DNA"/>
</dbReference>
<protein>
    <submittedName>
        <fullName evidence="1">Uncharacterized protein</fullName>
    </submittedName>
</protein>
<proteinExistence type="predicted"/>
<name>A0A378VYI7_NEIGO</name>